<proteinExistence type="predicted"/>
<feature type="active site" description="Proton donor/acceptor" evidence="2">
    <location>
        <position position="124"/>
    </location>
</feature>
<dbReference type="Pfam" id="PF04203">
    <property type="entry name" value="Sortase"/>
    <property type="match status" value="1"/>
</dbReference>
<keyword evidence="3" id="KW-0812">Transmembrane</keyword>
<reference evidence="4 5" key="1">
    <citation type="submission" date="2018-11" db="EMBL/GenBank/DDBJ databases">
        <title>Genome sequencing and assembly of Anaerosphaera sp. nov., GS7-6-2.</title>
        <authorList>
            <person name="Rettenmaier R."/>
            <person name="Liebl W."/>
            <person name="Zverlov V."/>
        </authorList>
    </citation>
    <scope>NUCLEOTIDE SEQUENCE [LARGE SCALE GENOMIC DNA]</scope>
    <source>
        <strain evidence="4 5">GS7-6-2</strain>
    </source>
</reference>
<dbReference type="GO" id="GO:0016787">
    <property type="term" value="F:hydrolase activity"/>
    <property type="evidence" value="ECO:0007669"/>
    <property type="project" value="UniProtKB-KW"/>
</dbReference>
<dbReference type="InterPro" id="IPR005754">
    <property type="entry name" value="Sortase"/>
</dbReference>
<evidence type="ECO:0000256" key="2">
    <source>
        <dbReference type="PIRSR" id="PIRSR605754-1"/>
    </source>
</evidence>
<dbReference type="Proteomes" id="UP000288812">
    <property type="component" value="Unassembled WGS sequence"/>
</dbReference>
<sequence>MGIKDKVLNPWIRLSVFFLVACFLLIFNNCQESYMAKINSQNVINQFDKKTEKNTPVTMLNNELKGVLMPTIKIKTYEYIGKLKIKSLNINLPVMAEWDYERLKIAPCRYSGSIYDNNLIIAAHNYKSHFGALSQVNLGDYVEFIDAYGVIHAFEVLNIEVLQAEEIEKLLDNNKNEWDLTLFTCTMSGKSRYVIRCEQVIY</sequence>
<evidence type="ECO:0000256" key="1">
    <source>
        <dbReference type="ARBA" id="ARBA00022801"/>
    </source>
</evidence>
<keyword evidence="3" id="KW-1133">Transmembrane helix</keyword>
<dbReference type="SUPFAM" id="SSF63817">
    <property type="entry name" value="Sortase"/>
    <property type="match status" value="1"/>
</dbReference>
<accession>A0A437S5X2</accession>
<organism evidence="4 5">
    <name type="scientific">Anaerosphaera multitolerans</name>
    <dbReference type="NCBI Taxonomy" id="2487351"/>
    <lineage>
        <taxon>Bacteria</taxon>
        <taxon>Bacillati</taxon>
        <taxon>Bacillota</taxon>
        <taxon>Tissierellia</taxon>
        <taxon>Tissierellales</taxon>
        <taxon>Peptoniphilaceae</taxon>
        <taxon>Anaerosphaera</taxon>
    </lineage>
</organism>
<dbReference type="InterPro" id="IPR023365">
    <property type="entry name" value="Sortase_dom-sf"/>
</dbReference>
<gene>
    <name evidence="4" type="ORF">EF514_07565</name>
</gene>
<keyword evidence="3" id="KW-0472">Membrane</keyword>
<feature type="transmembrane region" description="Helical" evidence="3">
    <location>
        <begin position="12"/>
        <end position="30"/>
    </location>
</feature>
<dbReference type="OrthoDB" id="2328774at2"/>
<evidence type="ECO:0000313" key="4">
    <source>
        <dbReference type="EMBL" id="RVU54442.1"/>
    </source>
</evidence>
<feature type="active site" description="Acyl-thioester intermediate" evidence="2">
    <location>
        <position position="185"/>
    </location>
</feature>
<keyword evidence="1" id="KW-0378">Hydrolase</keyword>
<dbReference type="EMBL" id="RLIH01000010">
    <property type="protein sequence ID" value="RVU54442.1"/>
    <property type="molecule type" value="Genomic_DNA"/>
</dbReference>
<evidence type="ECO:0000313" key="5">
    <source>
        <dbReference type="Proteomes" id="UP000288812"/>
    </source>
</evidence>
<comment type="caution">
    <text evidence="4">The sequence shown here is derived from an EMBL/GenBank/DDBJ whole genome shotgun (WGS) entry which is preliminary data.</text>
</comment>
<dbReference type="AlphaFoldDB" id="A0A437S5X2"/>
<keyword evidence="5" id="KW-1185">Reference proteome</keyword>
<dbReference type="Gene3D" id="2.40.260.10">
    <property type="entry name" value="Sortase"/>
    <property type="match status" value="1"/>
</dbReference>
<name>A0A437S5X2_9FIRM</name>
<dbReference type="CDD" id="cd00004">
    <property type="entry name" value="Sortase"/>
    <property type="match status" value="1"/>
</dbReference>
<protein>
    <submittedName>
        <fullName evidence="4">Sortase</fullName>
    </submittedName>
</protein>
<evidence type="ECO:0000256" key="3">
    <source>
        <dbReference type="SAM" id="Phobius"/>
    </source>
</evidence>
<dbReference type="NCBIfam" id="TIGR01076">
    <property type="entry name" value="sortase_fam"/>
    <property type="match status" value="1"/>
</dbReference>